<gene>
    <name evidence="3" type="ORF">Ari01nite_36610</name>
</gene>
<evidence type="ECO:0008006" key="5">
    <source>
        <dbReference type="Google" id="ProtNLM"/>
    </source>
</evidence>
<feature type="region of interest" description="Disordered" evidence="1">
    <location>
        <begin position="1"/>
        <end position="52"/>
    </location>
</feature>
<keyword evidence="2" id="KW-0812">Transmembrane</keyword>
<organism evidence="3 4">
    <name type="scientific">Paractinoplanes rishiriensis</name>
    <dbReference type="NCBI Taxonomy" id="1050105"/>
    <lineage>
        <taxon>Bacteria</taxon>
        <taxon>Bacillati</taxon>
        <taxon>Actinomycetota</taxon>
        <taxon>Actinomycetes</taxon>
        <taxon>Micromonosporales</taxon>
        <taxon>Micromonosporaceae</taxon>
        <taxon>Paractinoplanes</taxon>
    </lineage>
</organism>
<feature type="compositionally biased region" description="Low complexity" evidence="1">
    <location>
        <begin position="33"/>
        <end position="47"/>
    </location>
</feature>
<feature type="compositionally biased region" description="Basic and acidic residues" evidence="1">
    <location>
        <begin position="1"/>
        <end position="18"/>
    </location>
</feature>
<feature type="transmembrane region" description="Helical" evidence="2">
    <location>
        <begin position="62"/>
        <end position="80"/>
    </location>
</feature>
<dbReference type="EMBL" id="BOMV01000040">
    <property type="protein sequence ID" value="GIE96196.1"/>
    <property type="molecule type" value="Genomic_DNA"/>
</dbReference>
<comment type="caution">
    <text evidence="3">The sequence shown here is derived from an EMBL/GenBank/DDBJ whole genome shotgun (WGS) entry which is preliminary data.</text>
</comment>
<keyword evidence="2" id="KW-1133">Transmembrane helix</keyword>
<feature type="region of interest" description="Disordered" evidence="1">
    <location>
        <begin position="86"/>
        <end position="126"/>
    </location>
</feature>
<name>A0A919JVY1_9ACTN</name>
<evidence type="ECO:0000313" key="3">
    <source>
        <dbReference type="EMBL" id="GIE96196.1"/>
    </source>
</evidence>
<reference evidence="3" key="1">
    <citation type="submission" date="2021-01" db="EMBL/GenBank/DDBJ databases">
        <title>Whole genome shotgun sequence of Actinoplanes rishiriensis NBRC 108556.</title>
        <authorList>
            <person name="Komaki H."/>
            <person name="Tamura T."/>
        </authorList>
    </citation>
    <scope>NUCLEOTIDE SEQUENCE</scope>
    <source>
        <strain evidence="3">NBRC 108556</strain>
    </source>
</reference>
<sequence>MVREPRRGRERLIVREPGEIEPSGAEMSDGTGAAVAPQEPQEQRPPALGVAGGQGDRAGFRLAAFGAVLIVVLFAGYGLGRLNAGGTASAPPQPAHTGDSMPGMVMDENQPHTHGEPAASDTPAAGGVAVGGLSLSSGGLTLVPSSTDFVAGQPNRLEYRVTGAGGASVTTYAVVHDKPMHLIVVRRDLTGFQHLHPAMAPDGTWGIDLTLAAPGIYRMIADFTAVVGGKQSALTLGGDLTVAGNYAPAALPAPGRQTTADGFTVSYEGTPTTSSSQPLLISVNGPDGKAAALEPYLGAYGHLVVLRQGDLAYVHVHPEEQLADGKPKFWIALPSTGTYRMFFDFQVGGKVHTATWTALAE</sequence>
<evidence type="ECO:0000256" key="1">
    <source>
        <dbReference type="SAM" id="MobiDB-lite"/>
    </source>
</evidence>
<keyword evidence="2" id="KW-0472">Membrane</keyword>
<evidence type="ECO:0000313" key="4">
    <source>
        <dbReference type="Proteomes" id="UP000636960"/>
    </source>
</evidence>
<proteinExistence type="predicted"/>
<keyword evidence="4" id="KW-1185">Reference proteome</keyword>
<evidence type="ECO:0000256" key="2">
    <source>
        <dbReference type="SAM" id="Phobius"/>
    </source>
</evidence>
<accession>A0A919JVY1</accession>
<protein>
    <recommendedName>
        <fullName evidence="5">Secreted protein</fullName>
    </recommendedName>
</protein>
<dbReference type="AlphaFoldDB" id="A0A919JVY1"/>
<dbReference type="Proteomes" id="UP000636960">
    <property type="component" value="Unassembled WGS sequence"/>
</dbReference>